<dbReference type="HOGENOM" id="CLU_023034_5_4_14"/>
<name>U4KQ52_9MOLU</name>
<organism evidence="1 2">
    <name type="scientific">Acholeplasma brassicae</name>
    <dbReference type="NCBI Taxonomy" id="61635"/>
    <lineage>
        <taxon>Bacteria</taxon>
        <taxon>Bacillati</taxon>
        <taxon>Mycoplasmatota</taxon>
        <taxon>Mollicutes</taxon>
        <taxon>Acholeplasmatales</taxon>
        <taxon>Acholeplasmataceae</taxon>
        <taxon>Acholeplasma</taxon>
    </lineage>
</organism>
<dbReference type="OrthoDB" id="9760067at2"/>
<evidence type="ECO:0000313" key="2">
    <source>
        <dbReference type="Proteomes" id="UP000032737"/>
    </source>
</evidence>
<gene>
    <name evidence="1" type="ORF">BN85315340</name>
</gene>
<evidence type="ECO:0000313" key="1">
    <source>
        <dbReference type="EMBL" id="CCV66555.1"/>
    </source>
</evidence>
<reference evidence="1 2" key="1">
    <citation type="journal article" date="2013" name="J. Mol. Microbiol. Biotechnol.">
        <title>Analysis of the Complete Genomes of Acholeplasma brassicae , A. palmae and A. laidlawii and Their Comparison to the Obligate Parasites from ' Candidatus Phytoplasma'.</title>
        <authorList>
            <person name="Kube M."/>
            <person name="Siewert C."/>
            <person name="Migdoll A.M."/>
            <person name="Duduk B."/>
            <person name="Holz S."/>
            <person name="Rabus R."/>
            <person name="Seemuller E."/>
            <person name="Mitrovic J."/>
            <person name="Muller I."/>
            <person name="Buttner C."/>
            <person name="Reinhardt R."/>
        </authorList>
    </citation>
    <scope>NUCLEOTIDE SEQUENCE [LARGE SCALE GENOMIC DNA]</scope>
    <source>
        <strain evidence="2">0502</strain>
    </source>
</reference>
<dbReference type="KEGG" id="abra:BN85315340"/>
<dbReference type="STRING" id="61635.BN85315340"/>
<protein>
    <submittedName>
        <fullName evidence="1">Transposase, probable</fullName>
    </submittedName>
</protein>
<accession>U4KQ52</accession>
<proteinExistence type="predicted"/>
<dbReference type="EMBL" id="FO681348">
    <property type="protein sequence ID" value="CCV66555.1"/>
    <property type="molecule type" value="Genomic_DNA"/>
</dbReference>
<dbReference type="AlphaFoldDB" id="U4KQ52"/>
<keyword evidence="2" id="KW-1185">Reference proteome</keyword>
<sequence>MFSNTPNGADSSALLYSITQSCLMNELNPYKYYTYILELLTNSKVNELKLDELMPYSEKMITKFHMNNGTD</sequence>
<dbReference type="RefSeq" id="WP_030005410.1">
    <property type="nucleotide sequence ID" value="NC_022549.1"/>
</dbReference>
<dbReference type="Proteomes" id="UP000032737">
    <property type="component" value="Chromosome"/>
</dbReference>